<keyword evidence="2" id="KW-0694">RNA-binding</keyword>
<feature type="domain" description="CCHC-type" evidence="5">
    <location>
        <begin position="129"/>
        <end position="144"/>
    </location>
</feature>
<keyword evidence="1" id="KW-0479">Metal-binding</keyword>
<evidence type="ECO:0000256" key="3">
    <source>
        <dbReference type="SAM" id="MobiDB-lite"/>
    </source>
</evidence>
<accession>A0ABP0TC60</accession>
<dbReference type="PROSITE" id="PS50102">
    <property type="entry name" value="RRM"/>
    <property type="match status" value="1"/>
</dbReference>
<evidence type="ECO:0000313" key="7">
    <source>
        <dbReference type="Proteomes" id="UP001497512"/>
    </source>
</evidence>
<feature type="compositionally biased region" description="Low complexity" evidence="3">
    <location>
        <begin position="209"/>
        <end position="220"/>
    </location>
</feature>
<protein>
    <submittedName>
        <fullName evidence="6">Uncharacterized protein</fullName>
    </submittedName>
</protein>
<dbReference type="Gene3D" id="4.10.60.10">
    <property type="entry name" value="Zinc finger, CCHC-type"/>
    <property type="match status" value="1"/>
</dbReference>
<feature type="region of interest" description="Disordered" evidence="3">
    <location>
        <begin position="161"/>
        <end position="346"/>
    </location>
</feature>
<feature type="domain" description="CCHC-type" evidence="5">
    <location>
        <begin position="151"/>
        <end position="165"/>
    </location>
</feature>
<feature type="domain" description="RRM" evidence="4">
    <location>
        <begin position="27"/>
        <end position="97"/>
    </location>
</feature>
<dbReference type="Pfam" id="PF00098">
    <property type="entry name" value="zf-CCHC"/>
    <property type="match status" value="2"/>
</dbReference>
<evidence type="ECO:0000259" key="5">
    <source>
        <dbReference type="PROSITE" id="PS50158"/>
    </source>
</evidence>
<evidence type="ECO:0000256" key="1">
    <source>
        <dbReference type="PROSITE-ProRule" id="PRU00047"/>
    </source>
</evidence>
<dbReference type="InterPro" id="IPR000504">
    <property type="entry name" value="RRM_dom"/>
</dbReference>
<feature type="compositionally biased region" description="Gly residues" evidence="3">
    <location>
        <begin position="100"/>
        <end position="113"/>
    </location>
</feature>
<sequence>MRGDREVRYGGGGGRYEERERDRGGPTRLYVGRLTSRIRSRDLEDLFTKYGRVRDVDMKHDFAFVEFGDPRDADDACHYLNGKDFEGTRLVVEFARRGPRGPGGAREPGGRGSSRGDRGDRGAPLGTGRCYNCGNDGHWARDCKAGDWRDKCYRCGQRGHIERNCHNSPQPTSRGRHDRDKGGSRSRSRSYTPRGSPPRGSRHGRSRSRSFNSRSLSLSPKRGSRSPAKNSRRKPITGARSDSPALSSSPPHKTAREINSLSPRGDGRSRSPTPPRRRNARVSRSLSPRKRSLSPGRQAGNGKSGANVRSPGVDAGPDSPRVEHEVSHLHDNDRSHSPSAERDISD</sequence>
<dbReference type="SUPFAM" id="SSF54928">
    <property type="entry name" value="RNA-binding domain, RBD"/>
    <property type="match status" value="1"/>
</dbReference>
<feature type="region of interest" description="Disordered" evidence="3">
    <location>
        <begin position="96"/>
        <end position="127"/>
    </location>
</feature>
<dbReference type="Gene3D" id="3.30.70.330">
    <property type="match status" value="1"/>
</dbReference>
<keyword evidence="1" id="KW-0863">Zinc-finger</keyword>
<dbReference type="PROSITE" id="PS50158">
    <property type="entry name" value="ZF_CCHC"/>
    <property type="match status" value="2"/>
</dbReference>
<dbReference type="InterPro" id="IPR001878">
    <property type="entry name" value="Znf_CCHC"/>
</dbReference>
<dbReference type="InterPro" id="IPR012677">
    <property type="entry name" value="Nucleotide-bd_a/b_plait_sf"/>
</dbReference>
<proteinExistence type="predicted"/>
<dbReference type="SUPFAM" id="SSF57756">
    <property type="entry name" value="Retrovirus zinc finger-like domains"/>
    <property type="match status" value="1"/>
</dbReference>
<dbReference type="PANTHER" id="PTHR48038:SF1">
    <property type="entry name" value="RIBONUCLEOPROTEIN RB97D"/>
    <property type="match status" value="1"/>
</dbReference>
<feature type="compositionally biased region" description="Low complexity" evidence="3">
    <location>
        <begin position="189"/>
        <end position="199"/>
    </location>
</feature>
<reference evidence="6 7" key="1">
    <citation type="submission" date="2024-02" db="EMBL/GenBank/DDBJ databases">
        <authorList>
            <consortium name="ELIXIR-Norway"/>
            <consortium name="Elixir Norway"/>
        </authorList>
    </citation>
    <scope>NUCLEOTIDE SEQUENCE [LARGE SCALE GENOMIC DNA]</scope>
</reference>
<organism evidence="6 7">
    <name type="scientific">Sphagnum troendelagicum</name>
    <dbReference type="NCBI Taxonomy" id="128251"/>
    <lineage>
        <taxon>Eukaryota</taxon>
        <taxon>Viridiplantae</taxon>
        <taxon>Streptophyta</taxon>
        <taxon>Embryophyta</taxon>
        <taxon>Bryophyta</taxon>
        <taxon>Sphagnophytina</taxon>
        <taxon>Sphagnopsida</taxon>
        <taxon>Sphagnales</taxon>
        <taxon>Sphagnaceae</taxon>
        <taxon>Sphagnum</taxon>
    </lineage>
</organism>
<evidence type="ECO:0000259" key="4">
    <source>
        <dbReference type="PROSITE" id="PS50102"/>
    </source>
</evidence>
<dbReference type="InterPro" id="IPR035979">
    <property type="entry name" value="RBD_domain_sf"/>
</dbReference>
<feature type="compositionally biased region" description="Basic and acidic residues" evidence="3">
    <location>
        <begin position="15"/>
        <end position="25"/>
    </location>
</feature>
<dbReference type="SMART" id="SM00343">
    <property type="entry name" value="ZnF_C2HC"/>
    <property type="match status" value="2"/>
</dbReference>
<keyword evidence="7" id="KW-1185">Reference proteome</keyword>
<dbReference type="InterPro" id="IPR036875">
    <property type="entry name" value="Znf_CCHC_sf"/>
</dbReference>
<dbReference type="SMART" id="SM00360">
    <property type="entry name" value="RRM"/>
    <property type="match status" value="1"/>
</dbReference>
<keyword evidence="1" id="KW-0862">Zinc</keyword>
<dbReference type="Pfam" id="PF00076">
    <property type="entry name" value="RRM_1"/>
    <property type="match status" value="1"/>
</dbReference>
<dbReference type="PANTHER" id="PTHR48038">
    <property type="entry name" value="RIBONUCLEOPROTEIN RB97D"/>
    <property type="match status" value="1"/>
</dbReference>
<evidence type="ECO:0000256" key="2">
    <source>
        <dbReference type="PROSITE-ProRule" id="PRU00176"/>
    </source>
</evidence>
<gene>
    <name evidence="6" type="ORF">CSSPTR1EN2_LOCUS1755</name>
</gene>
<feature type="compositionally biased region" description="Basic and acidic residues" evidence="3">
    <location>
        <begin position="320"/>
        <end position="346"/>
    </location>
</feature>
<evidence type="ECO:0000313" key="6">
    <source>
        <dbReference type="EMBL" id="CAK9192167.1"/>
    </source>
</evidence>
<feature type="compositionally biased region" description="Basic residues" evidence="3">
    <location>
        <begin position="275"/>
        <end position="292"/>
    </location>
</feature>
<dbReference type="EMBL" id="OZ019893">
    <property type="protein sequence ID" value="CAK9192167.1"/>
    <property type="molecule type" value="Genomic_DNA"/>
</dbReference>
<feature type="region of interest" description="Disordered" evidence="3">
    <location>
        <begin position="1"/>
        <end position="27"/>
    </location>
</feature>
<name>A0ABP0TC60_9BRYO</name>
<dbReference type="Proteomes" id="UP001497512">
    <property type="component" value="Chromosome 1"/>
</dbReference>